<gene>
    <name evidence="1" type="ORF">CALMAC_LOCUS11039</name>
</gene>
<reference evidence="1 2" key="1">
    <citation type="submission" date="2019-01" db="EMBL/GenBank/DDBJ databases">
        <authorList>
            <person name="Sayadi A."/>
        </authorList>
    </citation>
    <scope>NUCLEOTIDE SEQUENCE [LARGE SCALE GENOMIC DNA]</scope>
</reference>
<dbReference type="EMBL" id="CAACVG010008533">
    <property type="protein sequence ID" value="VEN50189.1"/>
    <property type="molecule type" value="Genomic_DNA"/>
</dbReference>
<proteinExistence type="predicted"/>
<keyword evidence="2" id="KW-1185">Reference proteome</keyword>
<dbReference type="Proteomes" id="UP000410492">
    <property type="component" value="Unassembled WGS sequence"/>
</dbReference>
<organism evidence="1 2">
    <name type="scientific">Callosobruchus maculatus</name>
    <name type="common">Southern cowpea weevil</name>
    <name type="synonym">Pulse bruchid</name>
    <dbReference type="NCBI Taxonomy" id="64391"/>
    <lineage>
        <taxon>Eukaryota</taxon>
        <taxon>Metazoa</taxon>
        <taxon>Ecdysozoa</taxon>
        <taxon>Arthropoda</taxon>
        <taxon>Hexapoda</taxon>
        <taxon>Insecta</taxon>
        <taxon>Pterygota</taxon>
        <taxon>Neoptera</taxon>
        <taxon>Endopterygota</taxon>
        <taxon>Coleoptera</taxon>
        <taxon>Polyphaga</taxon>
        <taxon>Cucujiformia</taxon>
        <taxon>Chrysomeloidea</taxon>
        <taxon>Chrysomelidae</taxon>
        <taxon>Bruchinae</taxon>
        <taxon>Bruchini</taxon>
        <taxon>Callosobruchus</taxon>
    </lineage>
</organism>
<feature type="non-terminal residue" evidence="1">
    <location>
        <position position="1"/>
    </location>
</feature>
<name>A0A653CR60_CALMS</name>
<protein>
    <submittedName>
        <fullName evidence="1">Uncharacterized protein</fullName>
    </submittedName>
</protein>
<sequence length="21" mass="2549">QSKEQCRSQISCRDIEIKFIH</sequence>
<evidence type="ECO:0000313" key="2">
    <source>
        <dbReference type="Proteomes" id="UP000410492"/>
    </source>
</evidence>
<evidence type="ECO:0000313" key="1">
    <source>
        <dbReference type="EMBL" id="VEN50189.1"/>
    </source>
</evidence>
<accession>A0A653CR60</accession>
<dbReference type="AlphaFoldDB" id="A0A653CR60"/>